<comment type="similarity">
    <text evidence="1">Belongs to the N(4)/N(6)-methyltransferase family.</text>
</comment>
<comment type="caution">
    <text evidence="4">The sequence shown here is derived from an EMBL/GenBank/DDBJ whole genome shotgun (WGS) entry which is preliminary data.</text>
</comment>
<gene>
    <name evidence="4" type="ORF">G5622_18355</name>
</gene>
<name>A0A6G4K9R4_ECOLX</name>
<dbReference type="InterPro" id="IPR022749">
    <property type="entry name" value="D12N6_MeTrfase_N"/>
</dbReference>
<keyword evidence="2" id="KW-0680">Restriction system</keyword>
<evidence type="ECO:0000256" key="1">
    <source>
        <dbReference type="ARBA" id="ARBA00006594"/>
    </source>
</evidence>
<dbReference type="Gene3D" id="1.20.1260.30">
    <property type="match status" value="1"/>
</dbReference>
<evidence type="ECO:0000256" key="2">
    <source>
        <dbReference type="ARBA" id="ARBA00022747"/>
    </source>
</evidence>
<proteinExistence type="inferred from homology"/>
<reference evidence="4" key="1">
    <citation type="submission" date="2020-02" db="EMBL/GenBank/DDBJ databases">
        <title>WGS of Carbapenem-Resistant Entrobacteriaceae.</title>
        <authorList>
            <person name="Tokajian S."/>
            <person name="El Chaar M."/>
            <person name="El Khoury M."/>
        </authorList>
    </citation>
    <scope>NUCLEOTIDE SEQUENCE</scope>
    <source>
        <strain evidence="4">ECM_40</strain>
    </source>
</reference>
<protein>
    <recommendedName>
        <fullName evidence="3">N6 adenine-specific DNA methyltransferase N-terminal domain-containing protein</fullName>
    </recommendedName>
</protein>
<feature type="domain" description="N6 adenine-specific DNA methyltransferase N-terminal" evidence="3">
    <location>
        <begin position="10"/>
        <end position="54"/>
    </location>
</feature>
<dbReference type="Pfam" id="PF12161">
    <property type="entry name" value="HsdM_N"/>
    <property type="match status" value="1"/>
</dbReference>
<dbReference type="RefSeq" id="WP_001694509.1">
    <property type="nucleotide sequence ID" value="NZ_JAAJSL010000015.1"/>
</dbReference>
<accession>A0A6G4K9R4</accession>
<dbReference type="GO" id="GO:0009307">
    <property type="term" value="P:DNA restriction-modification system"/>
    <property type="evidence" value="ECO:0007669"/>
    <property type="project" value="UniProtKB-KW"/>
</dbReference>
<dbReference type="SUPFAM" id="SSF53335">
    <property type="entry name" value="S-adenosyl-L-methionine-dependent methyltransferases"/>
    <property type="match status" value="1"/>
</dbReference>
<dbReference type="AlphaFoldDB" id="A0A6G4K9R4"/>
<evidence type="ECO:0000259" key="3">
    <source>
        <dbReference type="Pfam" id="PF12161"/>
    </source>
</evidence>
<organism evidence="4">
    <name type="scientific">Escherichia coli</name>
    <dbReference type="NCBI Taxonomy" id="562"/>
    <lineage>
        <taxon>Bacteria</taxon>
        <taxon>Pseudomonadati</taxon>
        <taxon>Pseudomonadota</taxon>
        <taxon>Gammaproteobacteria</taxon>
        <taxon>Enterobacterales</taxon>
        <taxon>Enterobacteriaceae</taxon>
        <taxon>Escherichia</taxon>
    </lineage>
</organism>
<dbReference type="InterPro" id="IPR038333">
    <property type="entry name" value="T1MK-like_N_sf"/>
</dbReference>
<feature type="non-terminal residue" evidence="4">
    <location>
        <position position="81"/>
    </location>
</feature>
<sequence>MTSIQQRAELHRQIWQIANDVRGSVDGWDFKQYVLGALFYRFISENFSSYIEAGDDSICYAKLDDSVITDDIKDDAIKTKG</sequence>
<dbReference type="InterPro" id="IPR029063">
    <property type="entry name" value="SAM-dependent_MTases_sf"/>
</dbReference>
<evidence type="ECO:0000313" key="4">
    <source>
        <dbReference type="EMBL" id="NGD75408.1"/>
    </source>
</evidence>
<dbReference type="EMBL" id="JAAJSL010000015">
    <property type="protein sequence ID" value="NGD75408.1"/>
    <property type="molecule type" value="Genomic_DNA"/>
</dbReference>